<accession>A0AA36AZ26</accession>
<keyword evidence="1" id="KW-0812">Transmembrane</keyword>
<name>A0AA36AZ26_OCTVU</name>
<sequence>MTTTDLQWKNSPRVVEGKEIVERHLLRGRGETIASRFVAGRVCGGGDCGSGSVDVTAAVVASGAASIAAIFAVSAAATIAVVAVAAGGVSVLLFVARPLPLTGLELTDSRSDPFHRCWNTKYNGVELLSSDQPVNYQIET</sequence>
<keyword evidence="1" id="KW-1133">Transmembrane helix</keyword>
<evidence type="ECO:0000313" key="3">
    <source>
        <dbReference type="Proteomes" id="UP001162480"/>
    </source>
</evidence>
<evidence type="ECO:0000313" key="2">
    <source>
        <dbReference type="EMBL" id="CAI9724644.1"/>
    </source>
</evidence>
<feature type="transmembrane region" description="Helical" evidence="1">
    <location>
        <begin position="67"/>
        <end position="95"/>
    </location>
</feature>
<keyword evidence="1" id="KW-0472">Membrane</keyword>
<dbReference type="Proteomes" id="UP001162480">
    <property type="component" value="Chromosome 6"/>
</dbReference>
<dbReference type="EMBL" id="OX597819">
    <property type="protein sequence ID" value="CAI9724644.1"/>
    <property type="molecule type" value="Genomic_DNA"/>
</dbReference>
<proteinExistence type="predicted"/>
<reference evidence="2" key="1">
    <citation type="submission" date="2023-08" db="EMBL/GenBank/DDBJ databases">
        <authorList>
            <person name="Alioto T."/>
            <person name="Alioto T."/>
            <person name="Gomez Garrido J."/>
        </authorList>
    </citation>
    <scope>NUCLEOTIDE SEQUENCE</scope>
</reference>
<evidence type="ECO:0000256" key="1">
    <source>
        <dbReference type="SAM" id="Phobius"/>
    </source>
</evidence>
<protein>
    <submittedName>
        <fullName evidence="2">Uncharacterized protein</fullName>
    </submittedName>
</protein>
<dbReference type="AlphaFoldDB" id="A0AA36AZ26"/>
<gene>
    <name evidence="2" type="ORF">OCTVUL_1B019764</name>
</gene>
<keyword evidence="3" id="KW-1185">Reference proteome</keyword>
<organism evidence="2 3">
    <name type="scientific">Octopus vulgaris</name>
    <name type="common">Common octopus</name>
    <dbReference type="NCBI Taxonomy" id="6645"/>
    <lineage>
        <taxon>Eukaryota</taxon>
        <taxon>Metazoa</taxon>
        <taxon>Spiralia</taxon>
        <taxon>Lophotrochozoa</taxon>
        <taxon>Mollusca</taxon>
        <taxon>Cephalopoda</taxon>
        <taxon>Coleoidea</taxon>
        <taxon>Octopodiformes</taxon>
        <taxon>Octopoda</taxon>
        <taxon>Incirrata</taxon>
        <taxon>Octopodidae</taxon>
        <taxon>Octopus</taxon>
    </lineage>
</organism>